<protein>
    <submittedName>
        <fullName evidence="1">Uncharacterized protein</fullName>
    </submittedName>
</protein>
<gene>
    <name evidence="1" type="ORF">HA254_06875</name>
</gene>
<evidence type="ECO:0000313" key="2">
    <source>
        <dbReference type="Proteomes" id="UP000565078"/>
    </source>
</evidence>
<proteinExistence type="predicted"/>
<dbReference type="EMBL" id="DUGC01000110">
    <property type="protein sequence ID" value="HIH10358.1"/>
    <property type="molecule type" value="Genomic_DNA"/>
</dbReference>
<evidence type="ECO:0000313" key="1">
    <source>
        <dbReference type="EMBL" id="HIH10358.1"/>
    </source>
</evidence>
<accession>A0A7J4IY81</accession>
<dbReference type="AlphaFoldDB" id="A0A7J4IY81"/>
<name>A0A7J4IY81_9ARCH</name>
<comment type="caution">
    <text evidence="1">The sequence shown here is derived from an EMBL/GenBank/DDBJ whole genome shotgun (WGS) entry which is preliminary data.</text>
</comment>
<sequence length="96" mass="11465">MALEQKFMQAQNDRVGFLLVESILGGMKRRVDTKFPFRDFLQFQGGGIRTLNQILENSRVPPITEEEMLTLFKQMWKKQWNEEYDEKTHGQRKLPF</sequence>
<dbReference type="Proteomes" id="UP000565078">
    <property type="component" value="Unassembled WGS sequence"/>
</dbReference>
<reference evidence="2" key="1">
    <citation type="journal article" date="2020" name="bioRxiv">
        <title>A rank-normalized archaeal taxonomy based on genome phylogeny resolves widespread incomplete and uneven classifications.</title>
        <authorList>
            <person name="Rinke C."/>
            <person name="Chuvochina M."/>
            <person name="Mussig A.J."/>
            <person name="Chaumeil P.-A."/>
            <person name="Waite D.W."/>
            <person name="Whitman W.B."/>
            <person name="Parks D.H."/>
            <person name="Hugenholtz P."/>
        </authorList>
    </citation>
    <scope>NUCLEOTIDE SEQUENCE [LARGE SCALE GENOMIC DNA]</scope>
</reference>
<organism evidence="1 2">
    <name type="scientific">Candidatus Iainarchaeum sp</name>
    <dbReference type="NCBI Taxonomy" id="3101447"/>
    <lineage>
        <taxon>Archaea</taxon>
        <taxon>Candidatus Iainarchaeota</taxon>
        <taxon>Candidatus Iainarchaeia</taxon>
        <taxon>Candidatus Iainarchaeales</taxon>
        <taxon>Candidatus Iainarchaeaceae</taxon>
        <taxon>Candidatus Iainarchaeum</taxon>
    </lineage>
</organism>